<accession>A0ABQ0LN69</accession>
<organism evidence="2 3">
    <name type="scientific">Mycena chlorophos</name>
    <name type="common">Agaric fungus</name>
    <name type="synonym">Agaricus chlorophos</name>
    <dbReference type="NCBI Taxonomy" id="658473"/>
    <lineage>
        <taxon>Eukaryota</taxon>
        <taxon>Fungi</taxon>
        <taxon>Dikarya</taxon>
        <taxon>Basidiomycota</taxon>
        <taxon>Agaricomycotina</taxon>
        <taxon>Agaricomycetes</taxon>
        <taxon>Agaricomycetidae</taxon>
        <taxon>Agaricales</taxon>
        <taxon>Marasmiineae</taxon>
        <taxon>Mycenaceae</taxon>
        <taxon>Mycena</taxon>
    </lineage>
</organism>
<evidence type="ECO:0008006" key="4">
    <source>
        <dbReference type="Google" id="ProtNLM"/>
    </source>
</evidence>
<evidence type="ECO:0000256" key="1">
    <source>
        <dbReference type="SAM" id="MobiDB-lite"/>
    </source>
</evidence>
<keyword evidence="3" id="KW-1185">Reference proteome</keyword>
<evidence type="ECO:0000313" key="3">
    <source>
        <dbReference type="Proteomes" id="UP000815677"/>
    </source>
</evidence>
<sequence length="245" mass="25753">MAIQILKASQPVLASGTKRLVSAPGEALTPEELWAHTPPHLSSTFPPRNCKLIGCFGPICVPGTDYTNRCARCQRKNIACDMAAMTMAHAQTMNMNYPGVYYGNPAGPSPASPAFPHTQPGPSPLPYTTAPPPHRRPRYSHGVPYPDLSLAGSPGQTGEATSGYHPAQHAHAYVPAPVHNPGMYRGMPPPPIPPTFPDPTAAYGTGAYAIPPAPIPKISGRQHLSRSHSDNSNNNNDGAGSSGSS</sequence>
<evidence type="ECO:0000313" key="2">
    <source>
        <dbReference type="EMBL" id="GAT52563.1"/>
    </source>
</evidence>
<dbReference type="Proteomes" id="UP000815677">
    <property type="component" value="Unassembled WGS sequence"/>
</dbReference>
<gene>
    <name evidence="2" type="ORF">MCHLO_09605</name>
</gene>
<dbReference type="EMBL" id="DF847788">
    <property type="protein sequence ID" value="GAT52563.1"/>
    <property type="molecule type" value="Genomic_DNA"/>
</dbReference>
<reference evidence="2" key="1">
    <citation type="submission" date="2014-09" db="EMBL/GenBank/DDBJ databases">
        <title>Genome sequence of the luminous mushroom Mycena chlorophos for searching fungal bioluminescence genes.</title>
        <authorList>
            <person name="Tanaka Y."/>
            <person name="Kasuga D."/>
            <person name="Oba Y."/>
            <person name="Hase S."/>
            <person name="Sato K."/>
            <person name="Oba Y."/>
            <person name="Sakakibara Y."/>
        </authorList>
    </citation>
    <scope>NUCLEOTIDE SEQUENCE</scope>
</reference>
<proteinExistence type="predicted"/>
<feature type="region of interest" description="Disordered" evidence="1">
    <location>
        <begin position="203"/>
        <end position="245"/>
    </location>
</feature>
<feature type="compositionally biased region" description="Pro residues" evidence="1">
    <location>
        <begin position="111"/>
        <end position="132"/>
    </location>
</feature>
<feature type="compositionally biased region" description="Low complexity" evidence="1">
    <location>
        <begin position="230"/>
        <end position="245"/>
    </location>
</feature>
<protein>
    <recommendedName>
        <fullName evidence="4">Zn(2)-C6 fungal-type domain-containing protein</fullName>
    </recommendedName>
</protein>
<name>A0ABQ0LN69_MYCCL</name>
<feature type="region of interest" description="Disordered" evidence="1">
    <location>
        <begin position="111"/>
        <end position="164"/>
    </location>
</feature>